<reference evidence="2" key="1">
    <citation type="submission" date="2020-08" db="EMBL/GenBank/DDBJ databases">
        <title>Multicomponent nature underlies the extraordinary mechanical properties of spider dragline silk.</title>
        <authorList>
            <person name="Kono N."/>
            <person name="Nakamura H."/>
            <person name="Mori M."/>
            <person name="Yoshida Y."/>
            <person name="Ohtoshi R."/>
            <person name="Malay A.D."/>
            <person name="Moran D.A.P."/>
            <person name="Tomita M."/>
            <person name="Numata K."/>
            <person name="Arakawa K."/>
        </authorList>
    </citation>
    <scope>NUCLEOTIDE SEQUENCE</scope>
</reference>
<organism evidence="2 3">
    <name type="scientific">Trichonephila inaurata madagascariensis</name>
    <dbReference type="NCBI Taxonomy" id="2747483"/>
    <lineage>
        <taxon>Eukaryota</taxon>
        <taxon>Metazoa</taxon>
        <taxon>Ecdysozoa</taxon>
        <taxon>Arthropoda</taxon>
        <taxon>Chelicerata</taxon>
        <taxon>Arachnida</taxon>
        <taxon>Araneae</taxon>
        <taxon>Araneomorphae</taxon>
        <taxon>Entelegynae</taxon>
        <taxon>Araneoidea</taxon>
        <taxon>Nephilidae</taxon>
        <taxon>Trichonephila</taxon>
        <taxon>Trichonephila inaurata</taxon>
    </lineage>
</organism>
<comment type="caution">
    <text evidence="2">The sequence shown here is derived from an EMBL/GenBank/DDBJ whole genome shotgun (WGS) entry which is preliminary data.</text>
</comment>
<evidence type="ECO:0000259" key="1">
    <source>
        <dbReference type="Pfam" id="PF17906"/>
    </source>
</evidence>
<feature type="domain" description="Mos1 transposase HTH" evidence="1">
    <location>
        <begin position="6"/>
        <end position="38"/>
    </location>
</feature>
<dbReference type="InterPro" id="IPR041426">
    <property type="entry name" value="Mos1_HTH"/>
</dbReference>
<sequence length="93" mass="10468">MDQKVNMLFCFKLGKSAKGTHEMLKKVYKYEAITSKSVYEGRTSLEDAPELAGQKLHANRKTLKACGKRSLSNKAIDCGKTGNRRRKCSPHIH</sequence>
<accession>A0A8X6XPZ8</accession>
<evidence type="ECO:0000313" key="2">
    <source>
        <dbReference type="EMBL" id="GFY57354.1"/>
    </source>
</evidence>
<dbReference type="AlphaFoldDB" id="A0A8X6XPZ8"/>
<protein>
    <recommendedName>
        <fullName evidence="1">Mos1 transposase HTH domain-containing protein</fullName>
    </recommendedName>
</protein>
<gene>
    <name evidence="2" type="ORF">TNIN_342191</name>
</gene>
<proteinExistence type="predicted"/>
<dbReference type="Proteomes" id="UP000886998">
    <property type="component" value="Unassembled WGS sequence"/>
</dbReference>
<dbReference type="OrthoDB" id="6436448at2759"/>
<dbReference type="EMBL" id="BMAV01011457">
    <property type="protein sequence ID" value="GFY57354.1"/>
    <property type="molecule type" value="Genomic_DNA"/>
</dbReference>
<name>A0A8X6XPZ8_9ARAC</name>
<dbReference type="Gene3D" id="1.10.10.1450">
    <property type="match status" value="1"/>
</dbReference>
<evidence type="ECO:0000313" key="3">
    <source>
        <dbReference type="Proteomes" id="UP000886998"/>
    </source>
</evidence>
<dbReference type="Pfam" id="PF17906">
    <property type="entry name" value="HTH_48"/>
    <property type="match status" value="1"/>
</dbReference>
<keyword evidence="3" id="KW-1185">Reference proteome</keyword>